<accession>A0A914KMT3</accession>
<evidence type="ECO:0000313" key="3">
    <source>
        <dbReference type="WBParaSite" id="Minc3s00050g02702"/>
    </source>
</evidence>
<evidence type="ECO:0000313" key="2">
    <source>
        <dbReference type="Proteomes" id="UP000887563"/>
    </source>
</evidence>
<proteinExistence type="predicted"/>
<keyword evidence="2" id="KW-1185">Reference proteome</keyword>
<sequence length="114" mass="13327">MKENMKKYYQKRKNEKETLQKELTIKSVNHEGTSNVHPKNNNCEGKGKETWEESFQLEGAPHEEGGEQLEGAEKNNKEEENSFRDIDLNVPVNEIDLNKYPFDLNEEPEDCEEI</sequence>
<dbReference type="AlphaFoldDB" id="A0A914KMT3"/>
<feature type="compositionally biased region" description="Basic and acidic residues" evidence="1">
    <location>
        <begin position="60"/>
        <end position="87"/>
    </location>
</feature>
<reference evidence="3" key="1">
    <citation type="submission" date="2022-11" db="UniProtKB">
        <authorList>
            <consortium name="WormBaseParasite"/>
        </authorList>
    </citation>
    <scope>IDENTIFICATION</scope>
</reference>
<feature type="region of interest" description="Disordered" evidence="1">
    <location>
        <begin position="58"/>
        <end position="87"/>
    </location>
</feature>
<dbReference type="WBParaSite" id="Minc3s00050g02702">
    <property type="protein sequence ID" value="Minc3s00050g02702"/>
    <property type="gene ID" value="Minc3s00050g02702"/>
</dbReference>
<protein>
    <submittedName>
        <fullName evidence="3">Uncharacterized protein</fullName>
    </submittedName>
</protein>
<organism evidence="2 3">
    <name type="scientific">Meloidogyne incognita</name>
    <name type="common">Southern root-knot nematode worm</name>
    <name type="synonym">Oxyuris incognita</name>
    <dbReference type="NCBI Taxonomy" id="6306"/>
    <lineage>
        <taxon>Eukaryota</taxon>
        <taxon>Metazoa</taxon>
        <taxon>Ecdysozoa</taxon>
        <taxon>Nematoda</taxon>
        <taxon>Chromadorea</taxon>
        <taxon>Rhabditida</taxon>
        <taxon>Tylenchina</taxon>
        <taxon>Tylenchomorpha</taxon>
        <taxon>Tylenchoidea</taxon>
        <taxon>Meloidogynidae</taxon>
        <taxon>Meloidogyninae</taxon>
        <taxon>Meloidogyne</taxon>
        <taxon>Meloidogyne incognita group</taxon>
    </lineage>
</organism>
<name>A0A914KMT3_MELIC</name>
<dbReference type="Proteomes" id="UP000887563">
    <property type="component" value="Unplaced"/>
</dbReference>
<evidence type="ECO:0000256" key="1">
    <source>
        <dbReference type="SAM" id="MobiDB-lite"/>
    </source>
</evidence>